<accession>A0A396H463</accession>
<comment type="caution">
    <text evidence="2">The sequence shown here is derived from an EMBL/GenBank/DDBJ whole genome shotgun (WGS) entry which is preliminary data.</text>
</comment>
<evidence type="ECO:0000256" key="1">
    <source>
        <dbReference type="SAM" id="MobiDB-lite"/>
    </source>
</evidence>
<protein>
    <submittedName>
        <fullName evidence="2">Uncharacterized protein</fullName>
    </submittedName>
</protein>
<dbReference type="AlphaFoldDB" id="A0A396H463"/>
<name>A0A396H463_MEDTR</name>
<dbReference type="Proteomes" id="UP000265566">
    <property type="component" value="Chromosome 7"/>
</dbReference>
<feature type="region of interest" description="Disordered" evidence="1">
    <location>
        <begin position="1"/>
        <end position="24"/>
    </location>
</feature>
<organism evidence="2 3">
    <name type="scientific">Medicago truncatula</name>
    <name type="common">Barrel medic</name>
    <name type="synonym">Medicago tribuloides</name>
    <dbReference type="NCBI Taxonomy" id="3880"/>
    <lineage>
        <taxon>Eukaryota</taxon>
        <taxon>Viridiplantae</taxon>
        <taxon>Streptophyta</taxon>
        <taxon>Embryophyta</taxon>
        <taxon>Tracheophyta</taxon>
        <taxon>Spermatophyta</taxon>
        <taxon>Magnoliopsida</taxon>
        <taxon>eudicotyledons</taxon>
        <taxon>Gunneridae</taxon>
        <taxon>Pentapetalae</taxon>
        <taxon>rosids</taxon>
        <taxon>fabids</taxon>
        <taxon>Fabales</taxon>
        <taxon>Fabaceae</taxon>
        <taxon>Papilionoideae</taxon>
        <taxon>50 kb inversion clade</taxon>
        <taxon>NPAAA clade</taxon>
        <taxon>Hologalegina</taxon>
        <taxon>IRL clade</taxon>
        <taxon>Trifolieae</taxon>
        <taxon>Medicago</taxon>
    </lineage>
</organism>
<evidence type="ECO:0000313" key="3">
    <source>
        <dbReference type="Proteomes" id="UP000265566"/>
    </source>
</evidence>
<evidence type="ECO:0000313" key="2">
    <source>
        <dbReference type="EMBL" id="RHN47523.1"/>
    </source>
</evidence>
<dbReference type="EMBL" id="PSQE01000007">
    <property type="protein sequence ID" value="RHN47523.1"/>
    <property type="molecule type" value="Genomic_DNA"/>
</dbReference>
<proteinExistence type="predicted"/>
<sequence length="63" mass="7602">MNKTKQTSHKDDEQHNVVLRRQNHERENEIDVKITYFNKKEKEKRVRGVVLGQIDPKSPLFDR</sequence>
<dbReference type="Gramene" id="rna42136">
    <property type="protein sequence ID" value="RHN47523.1"/>
    <property type="gene ID" value="gene42136"/>
</dbReference>
<gene>
    <name evidence="2" type="ORF">MtrunA17_Chr7g0253911</name>
</gene>
<reference evidence="3" key="1">
    <citation type="journal article" date="2018" name="Nat. Plants">
        <title>Whole-genome landscape of Medicago truncatula symbiotic genes.</title>
        <authorList>
            <person name="Pecrix Y."/>
            <person name="Staton S.E."/>
            <person name="Sallet E."/>
            <person name="Lelandais-Briere C."/>
            <person name="Moreau S."/>
            <person name="Carrere S."/>
            <person name="Blein T."/>
            <person name="Jardinaud M.F."/>
            <person name="Latrasse D."/>
            <person name="Zouine M."/>
            <person name="Zahm M."/>
            <person name="Kreplak J."/>
            <person name="Mayjonade B."/>
            <person name="Satge C."/>
            <person name="Perez M."/>
            <person name="Cauet S."/>
            <person name="Marande W."/>
            <person name="Chantry-Darmon C."/>
            <person name="Lopez-Roques C."/>
            <person name="Bouchez O."/>
            <person name="Berard A."/>
            <person name="Debelle F."/>
            <person name="Munos S."/>
            <person name="Bendahmane A."/>
            <person name="Berges H."/>
            <person name="Niebel A."/>
            <person name="Buitink J."/>
            <person name="Frugier F."/>
            <person name="Benhamed M."/>
            <person name="Crespi M."/>
            <person name="Gouzy J."/>
            <person name="Gamas P."/>
        </authorList>
    </citation>
    <scope>NUCLEOTIDE SEQUENCE [LARGE SCALE GENOMIC DNA]</scope>
    <source>
        <strain evidence="3">cv. Jemalong A17</strain>
    </source>
</reference>